<dbReference type="EMBL" id="CP002299">
    <property type="protein sequence ID" value="ADP79611.1"/>
    <property type="molecule type" value="Genomic_DNA"/>
</dbReference>
<evidence type="ECO:0000313" key="1">
    <source>
        <dbReference type="EMBL" id="ADP79611.1"/>
    </source>
</evidence>
<reference evidence="1 2" key="1">
    <citation type="submission" date="2010-10" db="EMBL/GenBank/DDBJ databases">
        <title>Complete sequence of Frankia sp. EuI1c.</title>
        <authorList>
            <consortium name="US DOE Joint Genome Institute"/>
            <person name="Lucas S."/>
            <person name="Copeland A."/>
            <person name="Lapidus A."/>
            <person name="Cheng J.-F."/>
            <person name="Bruce D."/>
            <person name="Goodwin L."/>
            <person name="Pitluck S."/>
            <person name="Chertkov O."/>
            <person name="Detter J.C."/>
            <person name="Han C."/>
            <person name="Tapia R."/>
            <person name="Land M."/>
            <person name="Hauser L."/>
            <person name="Jeffries C."/>
            <person name="Kyrpides N."/>
            <person name="Ivanova N."/>
            <person name="Mikhailova N."/>
            <person name="Beauchemin N."/>
            <person name="Sen A."/>
            <person name="Sur S.A."/>
            <person name="Gtari M."/>
            <person name="Wall L."/>
            <person name="Tisa L."/>
            <person name="Woyke T."/>
        </authorList>
    </citation>
    <scope>NUCLEOTIDE SEQUENCE [LARGE SCALE GENOMIC DNA]</scope>
    <source>
        <strain evidence="2">DSM 45817 / CECT 9037 / EuI1c</strain>
    </source>
</reference>
<dbReference type="RefSeq" id="WP_013422730.1">
    <property type="nucleotide sequence ID" value="NC_014666.1"/>
</dbReference>
<dbReference type="OrthoDB" id="3215355at2"/>
<name>E3J7K2_PSEI1</name>
<proteinExistence type="predicted"/>
<organism evidence="1 2">
    <name type="scientific">Pseudofrankia inefficax (strain DSM 45817 / CECT 9037 / DDB 130130 / EuI1c)</name>
    <name type="common">Frankia inefficax</name>
    <dbReference type="NCBI Taxonomy" id="298654"/>
    <lineage>
        <taxon>Bacteria</taxon>
        <taxon>Bacillati</taxon>
        <taxon>Actinomycetota</taxon>
        <taxon>Actinomycetes</taxon>
        <taxon>Frankiales</taxon>
        <taxon>Frankiaceae</taxon>
        <taxon>Pseudofrankia</taxon>
    </lineage>
</organism>
<gene>
    <name evidence="1" type="ordered locus">FraEuI1c_1549</name>
</gene>
<keyword evidence="2" id="KW-1185">Reference proteome</keyword>
<dbReference type="HOGENOM" id="CLU_2493373_0_0_11"/>
<dbReference type="KEGG" id="fri:FraEuI1c_1549"/>
<evidence type="ECO:0000313" key="2">
    <source>
        <dbReference type="Proteomes" id="UP000002484"/>
    </source>
</evidence>
<accession>E3J7K2</accession>
<dbReference type="Proteomes" id="UP000002484">
    <property type="component" value="Chromosome"/>
</dbReference>
<dbReference type="AlphaFoldDB" id="E3J7K2"/>
<dbReference type="InParanoid" id="E3J7K2"/>
<protein>
    <submittedName>
        <fullName evidence="1">Uncharacterized protein</fullName>
    </submittedName>
</protein>
<sequence>MDLTKTSHSGMDFAELAAEYVELLPERITLMLFQNGQSVGTGNNSPVNSPGSNNVVTGNSSMVQTVGNYGAFINSIASGDTFLNQW</sequence>